<proteinExistence type="predicted"/>
<feature type="compositionally biased region" description="Low complexity" evidence="1">
    <location>
        <begin position="19"/>
        <end position="33"/>
    </location>
</feature>
<organism evidence="2 3">
    <name type="scientific">Ficus carica</name>
    <name type="common">Common fig</name>
    <dbReference type="NCBI Taxonomy" id="3494"/>
    <lineage>
        <taxon>Eukaryota</taxon>
        <taxon>Viridiplantae</taxon>
        <taxon>Streptophyta</taxon>
        <taxon>Embryophyta</taxon>
        <taxon>Tracheophyta</taxon>
        <taxon>Spermatophyta</taxon>
        <taxon>Magnoliopsida</taxon>
        <taxon>eudicotyledons</taxon>
        <taxon>Gunneridae</taxon>
        <taxon>Pentapetalae</taxon>
        <taxon>rosids</taxon>
        <taxon>fabids</taxon>
        <taxon>Rosales</taxon>
        <taxon>Moraceae</taxon>
        <taxon>Ficeae</taxon>
        <taxon>Ficus</taxon>
    </lineage>
</organism>
<feature type="region of interest" description="Disordered" evidence="1">
    <location>
        <begin position="1"/>
        <end position="38"/>
    </location>
</feature>
<dbReference type="Proteomes" id="UP001187192">
    <property type="component" value="Unassembled WGS sequence"/>
</dbReference>
<sequence length="93" mass="9917">MDRRHVGPDPAQGTGGWLSPAPAGAGSARGAPSTTLPEYVFRPSETARVRQIITLGRTKSRFRSDSEQSGIAFPLSRVVGIYSLWSGQITTST</sequence>
<protein>
    <submittedName>
        <fullName evidence="2">Uncharacterized protein</fullName>
    </submittedName>
</protein>
<comment type="caution">
    <text evidence="2">The sequence shown here is derived from an EMBL/GenBank/DDBJ whole genome shotgun (WGS) entry which is preliminary data.</text>
</comment>
<dbReference type="AlphaFoldDB" id="A0AA88E820"/>
<accession>A0AA88E820</accession>
<evidence type="ECO:0000256" key="1">
    <source>
        <dbReference type="SAM" id="MobiDB-lite"/>
    </source>
</evidence>
<evidence type="ECO:0000313" key="2">
    <source>
        <dbReference type="EMBL" id="GMN69822.1"/>
    </source>
</evidence>
<name>A0AA88E820_FICCA</name>
<keyword evidence="3" id="KW-1185">Reference proteome</keyword>
<evidence type="ECO:0000313" key="3">
    <source>
        <dbReference type="Proteomes" id="UP001187192"/>
    </source>
</evidence>
<gene>
    <name evidence="2" type="ORF">TIFTF001_038871</name>
</gene>
<dbReference type="EMBL" id="BTGU01000945">
    <property type="protein sequence ID" value="GMN69822.1"/>
    <property type="molecule type" value="Genomic_DNA"/>
</dbReference>
<reference evidence="2" key="1">
    <citation type="submission" date="2023-07" db="EMBL/GenBank/DDBJ databases">
        <title>draft genome sequence of fig (Ficus carica).</title>
        <authorList>
            <person name="Takahashi T."/>
            <person name="Nishimura K."/>
        </authorList>
    </citation>
    <scope>NUCLEOTIDE SEQUENCE</scope>
</reference>